<reference evidence="1 2" key="1">
    <citation type="submission" date="2021-07" db="EMBL/GenBank/DDBJ databases">
        <title>Flavobacterium sp. nov. isolated from sediment on the Taihu Lake.</title>
        <authorList>
            <person name="Qu J.-H."/>
        </authorList>
    </citation>
    <scope>NUCLEOTIDE SEQUENCE [LARGE SCALE GENOMIC DNA]</scope>
    <source>
        <strain evidence="1 2">NAS39</strain>
    </source>
</reference>
<proteinExistence type="predicted"/>
<dbReference type="EMBL" id="JAHWYN010000025">
    <property type="protein sequence ID" value="MBW4362490.1"/>
    <property type="molecule type" value="Genomic_DNA"/>
</dbReference>
<sequence length="303" mass="35712">MHIIEIPEANVKRYIPSDLSECDQQQYMDMCELIFYFQNQQINYDEFRTHAVYKLMNMVPSKKEPEDEEKFANIFQLSELIDDFFDTDNEGQKIIKQYYIHNPIPSFRPKFTTLYGPSDSFMNMTFGEYTDALRLFLDFHATGDMELLKLLTALFYRPKKSFHFIKKRLSSYDGNIREPYNSKLLEINVEQLKHAPIGFVYGFYLLFASFQKYLIEAKIPWGGKEIDFAILFESSKEDNNEPESGEMPGIGMDSIAFSLAESGTFGNIEQVRNTNFWDIMVRMYDLRRTDLERQKHEKNATTK</sequence>
<organism evidence="1 2">
    <name type="scientific">Flavobacterium taihuense</name>
    <dbReference type="NCBI Taxonomy" id="2857508"/>
    <lineage>
        <taxon>Bacteria</taxon>
        <taxon>Pseudomonadati</taxon>
        <taxon>Bacteroidota</taxon>
        <taxon>Flavobacteriia</taxon>
        <taxon>Flavobacteriales</taxon>
        <taxon>Flavobacteriaceae</taxon>
        <taxon>Flavobacterium</taxon>
    </lineage>
</organism>
<protein>
    <submittedName>
        <fullName evidence="1">Uncharacterized protein</fullName>
    </submittedName>
</protein>
<name>A0ABS6Y0Q3_9FLAO</name>
<comment type="caution">
    <text evidence="1">The sequence shown here is derived from an EMBL/GenBank/DDBJ whole genome shotgun (WGS) entry which is preliminary data.</text>
</comment>
<evidence type="ECO:0000313" key="2">
    <source>
        <dbReference type="Proteomes" id="UP000812031"/>
    </source>
</evidence>
<dbReference type="RefSeq" id="WP_219318973.1">
    <property type="nucleotide sequence ID" value="NZ_JAHWYN010000025.1"/>
</dbReference>
<accession>A0ABS6Y0Q3</accession>
<gene>
    <name evidence="1" type="ORF">KZH69_18555</name>
</gene>
<keyword evidence="2" id="KW-1185">Reference proteome</keyword>
<evidence type="ECO:0000313" key="1">
    <source>
        <dbReference type="EMBL" id="MBW4362490.1"/>
    </source>
</evidence>
<dbReference type="Proteomes" id="UP000812031">
    <property type="component" value="Unassembled WGS sequence"/>
</dbReference>